<dbReference type="EMBL" id="MU393520">
    <property type="protein sequence ID" value="KAI4862726.1"/>
    <property type="molecule type" value="Genomic_DNA"/>
</dbReference>
<sequence length="286" mass="31766">MVEQAFTMANLASASVKTEPIDANAAWLLQQLFNIEGSAAKTMVELALDPGQPNNKQERTGIRVFEEEKTGDLDDLDKNEVVIFCDTSRLERRVKDPLHLYDNKVKRAVGSTNGCGRAFMYTQTFANHWDVIQVCPWFLQYAMGKKFQTKKDITSLRAYLAVKGLDTWITNKKYTPIDLMSLWDKAMLHEMMHTTPGGFKDDIGGFDGYGWKNCKGLAGDGSGKNNADSWALFGSALYWFSQGSPIDENGNFVSTPSVQGSSRRWLGSGAGRGIDAVQVDAIKHLM</sequence>
<name>A0ACB9YU57_9PEZI</name>
<evidence type="ECO:0000313" key="2">
    <source>
        <dbReference type="Proteomes" id="UP001497700"/>
    </source>
</evidence>
<dbReference type="Proteomes" id="UP001497700">
    <property type="component" value="Unassembled WGS sequence"/>
</dbReference>
<protein>
    <submittedName>
        <fullName evidence="1">Uncharacterized protein</fullName>
    </submittedName>
</protein>
<evidence type="ECO:0000313" key="1">
    <source>
        <dbReference type="EMBL" id="KAI4862726.1"/>
    </source>
</evidence>
<proteinExistence type="predicted"/>
<gene>
    <name evidence="1" type="ORF">F4820DRAFT_14861</name>
</gene>
<organism evidence="1 2">
    <name type="scientific">Hypoxylon rubiginosum</name>
    <dbReference type="NCBI Taxonomy" id="110542"/>
    <lineage>
        <taxon>Eukaryota</taxon>
        <taxon>Fungi</taxon>
        <taxon>Dikarya</taxon>
        <taxon>Ascomycota</taxon>
        <taxon>Pezizomycotina</taxon>
        <taxon>Sordariomycetes</taxon>
        <taxon>Xylariomycetidae</taxon>
        <taxon>Xylariales</taxon>
        <taxon>Hypoxylaceae</taxon>
        <taxon>Hypoxylon</taxon>
    </lineage>
</organism>
<reference evidence="1 2" key="1">
    <citation type="journal article" date="2022" name="New Phytol.">
        <title>Ecological generalism drives hyperdiversity of secondary metabolite gene clusters in xylarialean endophytes.</title>
        <authorList>
            <person name="Franco M.E.E."/>
            <person name="Wisecaver J.H."/>
            <person name="Arnold A.E."/>
            <person name="Ju Y.M."/>
            <person name="Slot J.C."/>
            <person name="Ahrendt S."/>
            <person name="Moore L.P."/>
            <person name="Eastman K.E."/>
            <person name="Scott K."/>
            <person name="Konkel Z."/>
            <person name="Mondo S.J."/>
            <person name="Kuo A."/>
            <person name="Hayes R.D."/>
            <person name="Haridas S."/>
            <person name="Andreopoulos B."/>
            <person name="Riley R."/>
            <person name="LaButti K."/>
            <person name="Pangilinan J."/>
            <person name="Lipzen A."/>
            <person name="Amirebrahimi M."/>
            <person name="Yan J."/>
            <person name="Adam C."/>
            <person name="Keymanesh K."/>
            <person name="Ng V."/>
            <person name="Louie K."/>
            <person name="Northen T."/>
            <person name="Drula E."/>
            <person name="Henrissat B."/>
            <person name="Hsieh H.M."/>
            <person name="Youens-Clark K."/>
            <person name="Lutzoni F."/>
            <person name="Miadlikowska J."/>
            <person name="Eastwood D.C."/>
            <person name="Hamelin R.C."/>
            <person name="Grigoriev I.V."/>
            <person name="U'Ren J.M."/>
        </authorList>
    </citation>
    <scope>NUCLEOTIDE SEQUENCE [LARGE SCALE GENOMIC DNA]</scope>
    <source>
        <strain evidence="1 2">CBS 119005</strain>
    </source>
</reference>
<accession>A0ACB9YU57</accession>
<comment type="caution">
    <text evidence="1">The sequence shown here is derived from an EMBL/GenBank/DDBJ whole genome shotgun (WGS) entry which is preliminary data.</text>
</comment>
<keyword evidence="2" id="KW-1185">Reference proteome</keyword>